<dbReference type="HOGENOM" id="CLU_032957_1_1_1"/>
<dbReference type="InterPro" id="IPR029058">
    <property type="entry name" value="AB_hydrolase_fold"/>
</dbReference>
<keyword evidence="1" id="KW-1015">Disulfide bond</keyword>
<dbReference type="SUPFAM" id="SSF53474">
    <property type="entry name" value="alpha/beta-Hydrolases"/>
    <property type="match status" value="1"/>
</dbReference>
<dbReference type="Gene3D" id="3.40.50.1820">
    <property type="entry name" value="alpha/beta hydrolase"/>
    <property type="match status" value="2"/>
</dbReference>
<evidence type="ECO:0000256" key="3">
    <source>
        <dbReference type="ARBA" id="ARBA00047591"/>
    </source>
</evidence>
<reference evidence="8" key="2">
    <citation type="submission" date="2015-01" db="EMBL/GenBank/DDBJ databases">
        <title>Evolutionary Origins and Diversification of the Mycorrhizal Mutualists.</title>
        <authorList>
            <consortium name="DOE Joint Genome Institute"/>
            <consortium name="Mycorrhizal Genomics Consortium"/>
            <person name="Kohler A."/>
            <person name="Kuo A."/>
            <person name="Nagy L.G."/>
            <person name="Floudas D."/>
            <person name="Copeland A."/>
            <person name="Barry K.W."/>
            <person name="Cichocki N."/>
            <person name="Veneault-Fourrey C."/>
            <person name="LaButti K."/>
            <person name="Lindquist E.A."/>
            <person name="Lipzen A."/>
            <person name="Lundell T."/>
            <person name="Morin E."/>
            <person name="Murat C."/>
            <person name="Riley R."/>
            <person name="Ohm R."/>
            <person name="Sun H."/>
            <person name="Tunlid A."/>
            <person name="Henrissat B."/>
            <person name="Grigoriev I.V."/>
            <person name="Hibbett D.S."/>
            <person name="Martin F."/>
        </authorList>
    </citation>
    <scope>NUCLEOTIDE SEQUENCE [LARGE SCALE GENOMIC DNA]</scope>
    <source>
        <strain evidence="8">F 1598</strain>
    </source>
</reference>
<dbReference type="GO" id="GO:0006629">
    <property type="term" value="P:lipid metabolic process"/>
    <property type="evidence" value="ECO:0007669"/>
    <property type="project" value="InterPro"/>
</dbReference>
<comment type="catalytic activity">
    <reaction evidence="4">
        <text>a monoacylglycerol + H2O = glycerol + a fatty acid + H(+)</text>
        <dbReference type="Rhea" id="RHEA:15245"/>
        <dbReference type="ChEBI" id="CHEBI:15377"/>
        <dbReference type="ChEBI" id="CHEBI:15378"/>
        <dbReference type="ChEBI" id="CHEBI:17408"/>
        <dbReference type="ChEBI" id="CHEBI:17754"/>
        <dbReference type="ChEBI" id="CHEBI:28868"/>
    </reaction>
</comment>
<comment type="catalytic activity">
    <reaction evidence="3">
        <text>a diacylglycerol + H2O = a monoacylglycerol + a fatty acid + H(+)</text>
        <dbReference type="Rhea" id="RHEA:32731"/>
        <dbReference type="ChEBI" id="CHEBI:15377"/>
        <dbReference type="ChEBI" id="CHEBI:15378"/>
        <dbReference type="ChEBI" id="CHEBI:17408"/>
        <dbReference type="ChEBI" id="CHEBI:18035"/>
        <dbReference type="ChEBI" id="CHEBI:28868"/>
    </reaction>
</comment>
<dbReference type="PROSITE" id="PS51257">
    <property type="entry name" value="PROKAR_LIPOPROTEIN"/>
    <property type="match status" value="1"/>
</dbReference>
<dbReference type="PANTHER" id="PTHR45856">
    <property type="entry name" value="ALPHA/BETA-HYDROLASES SUPERFAMILY PROTEIN"/>
    <property type="match status" value="1"/>
</dbReference>
<dbReference type="InParanoid" id="A0A0C3AXV5"/>
<evidence type="ECO:0000256" key="4">
    <source>
        <dbReference type="ARBA" id="ARBA00048461"/>
    </source>
</evidence>
<evidence type="ECO:0000256" key="1">
    <source>
        <dbReference type="ARBA" id="ARBA00023157"/>
    </source>
</evidence>
<evidence type="ECO:0000313" key="8">
    <source>
        <dbReference type="Proteomes" id="UP000054166"/>
    </source>
</evidence>
<evidence type="ECO:0000256" key="5">
    <source>
        <dbReference type="SAM" id="SignalP"/>
    </source>
</evidence>
<keyword evidence="5" id="KW-0732">Signal</keyword>
<reference evidence="7 8" key="1">
    <citation type="submission" date="2014-04" db="EMBL/GenBank/DDBJ databases">
        <authorList>
            <consortium name="DOE Joint Genome Institute"/>
            <person name="Kuo A."/>
            <person name="Tarkka M."/>
            <person name="Buscot F."/>
            <person name="Kohler A."/>
            <person name="Nagy L.G."/>
            <person name="Floudas D."/>
            <person name="Copeland A."/>
            <person name="Barry K.W."/>
            <person name="Cichocki N."/>
            <person name="Veneault-Fourrey C."/>
            <person name="LaButti K."/>
            <person name="Lindquist E.A."/>
            <person name="Lipzen A."/>
            <person name="Lundell T."/>
            <person name="Morin E."/>
            <person name="Murat C."/>
            <person name="Sun H."/>
            <person name="Tunlid A."/>
            <person name="Henrissat B."/>
            <person name="Grigoriev I.V."/>
            <person name="Hibbett D.S."/>
            <person name="Martin F."/>
            <person name="Nordberg H.P."/>
            <person name="Cantor M.N."/>
            <person name="Hua S.X."/>
        </authorList>
    </citation>
    <scope>NUCLEOTIDE SEQUENCE [LARGE SCALE GENOMIC DNA]</scope>
    <source>
        <strain evidence="7 8">F 1598</strain>
    </source>
</reference>
<dbReference type="PANTHER" id="PTHR45856:SF24">
    <property type="entry name" value="FUNGAL LIPASE-LIKE DOMAIN-CONTAINING PROTEIN"/>
    <property type="match status" value="1"/>
</dbReference>
<feature type="domain" description="Fungal lipase-type" evidence="6">
    <location>
        <begin position="85"/>
        <end position="240"/>
    </location>
</feature>
<gene>
    <name evidence="7" type="ORF">PILCRDRAFT_74960</name>
</gene>
<dbReference type="Pfam" id="PF01764">
    <property type="entry name" value="Lipase_3"/>
    <property type="match status" value="1"/>
</dbReference>
<dbReference type="STRING" id="765440.A0A0C3AXV5"/>
<evidence type="ECO:0000256" key="2">
    <source>
        <dbReference type="ARBA" id="ARBA00043996"/>
    </source>
</evidence>
<name>A0A0C3AXV5_PILCF</name>
<dbReference type="InterPro" id="IPR051218">
    <property type="entry name" value="Sec_MonoDiacylglyc_Lipase"/>
</dbReference>
<dbReference type="EMBL" id="KN833013">
    <property type="protein sequence ID" value="KIM78843.1"/>
    <property type="molecule type" value="Genomic_DNA"/>
</dbReference>
<organism evidence="7 8">
    <name type="scientific">Piloderma croceum (strain F 1598)</name>
    <dbReference type="NCBI Taxonomy" id="765440"/>
    <lineage>
        <taxon>Eukaryota</taxon>
        <taxon>Fungi</taxon>
        <taxon>Dikarya</taxon>
        <taxon>Basidiomycota</taxon>
        <taxon>Agaricomycotina</taxon>
        <taxon>Agaricomycetes</taxon>
        <taxon>Agaricomycetidae</taxon>
        <taxon>Atheliales</taxon>
        <taxon>Atheliaceae</taxon>
        <taxon>Piloderma</taxon>
    </lineage>
</organism>
<accession>A0A0C3AXV5</accession>
<dbReference type="InterPro" id="IPR002921">
    <property type="entry name" value="Fungal_lipase-type"/>
</dbReference>
<sequence length="307" mass="33268">MRVIALLVTLYLVVGSLATSLLASCGGGISQSTYDELVRYTKYSSGAYHLVCLKPLGNHLVQSFTDIITDTQGYIARDDTRKEIVVAFRGSQQIANVFTDAAIMLTPFQSPGVDDVGDAYVHLGFLTAYNSVASNVISVVKKQLEIHPGYSIVSTGHSLGASIASIGGLSLKANFPNVTVKMYTFGGFVRLAVLSNPLKSLRQGQPRTGNSGYATLVEEMLGISNIFRAVHTFDGVPTIIHQRLGYRHHATEFWQFKEPSSRAHVKQCVDAEDPSCSNSIISSGINIAHVTYFGQAMSLDPTVCLWQ</sequence>
<protein>
    <recommendedName>
        <fullName evidence="6">Fungal lipase-type domain-containing protein</fullName>
    </recommendedName>
</protein>
<dbReference type="Proteomes" id="UP000054166">
    <property type="component" value="Unassembled WGS sequence"/>
</dbReference>
<keyword evidence="8" id="KW-1185">Reference proteome</keyword>
<dbReference type="AlphaFoldDB" id="A0A0C3AXV5"/>
<feature type="signal peptide" evidence="5">
    <location>
        <begin position="1"/>
        <end position="18"/>
    </location>
</feature>
<dbReference type="CDD" id="cd00519">
    <property type="entry name" value="Lipase_3"/>
    <property type="match status" value="1"/>
</dbReference>
<evidence type="ECO:0000313" key="7">
    <source>
        <dbReference type="EMBL" id="KIM78843.1"/>
    </source>
</evidence>
<evidence type="ECO:0000259" key="6">
    <source>
        <dbReference type="Pfam" id="PF01764"/>
    </source>
</evidence>
<feature type="chain" id="PRO_5002161430" description="Fungal lipase-type domain-containing protein" evidence="5">
    <location>
        <begin position="19"/>
        <end position="307"/>
    </location>
</feature>
<comment type="similarity">
    <text evidence="2">Belongs to the AB hydrolase superfamily. Lipase family. Class 3 subfamily.</text>
</comment>
<dbReference type="OrthoDB" id="438440at2759"/>
<proteinExistence type="inferred from homology"/>